<name>A0ABT4BY22_9FIRM</name>
<evidence type="ECO:0000313" key="2">
    <source>
        <dbReference type="Proteomes" id="UP001082703"/>
    </source>
</evidence>
<keyword evidence="2" id="KW-1185">Reference proteome</keyword>
<dbReference type="Gene3D" id="4.10.410.40">
    <property type="match status" value="1"/>
</dbReference>
<dbReference type="RefSeq" id="WP_268059261.1">
    <property type="nucleotide sequence ID" value="NZ_JAPOHA010000018.1"/>
</dbReference>
<evidence type="ECO:0008006" key="3">
    <source>
        <dbReference type="Google" id="ProtNLM"/>
    </source>
</evidence>
<gene>
    <name evidence="1" type="ORF">OUY18_13300</name>
</gene>
<proteinExistence type="predicted"/>
<dbReference type="EMBL" id="JAPOHA010000018">
    <property type="protein sequence ID" value="MCY1715225.1"/>
    <property type="molecule type" value="Genomic_DNA"/>
</dbReference>
<reference evidence="1 2" key="1">
    <citation type="submission" date="2022-11" db="EMBL/GenBank/DDBJ databases">
        <authorList>
            <person name="Caiyu Z."/>
        </authorList>
    </citation>
    <scope>NUCLEOTIDE SEQUENCE [LARGE SCALE GENOMIC DNA]</scope>
    <source>
        <strain evidence="1 2">YR-4</strain>
    </source>
</reference>
<organism evidence="1 2">
    <name type="scientific">Caproiciproducens galactitolivorans</name>
    <dbReference type="NCBI Taxonomy" id="642589"/>
    <lineage>
        <taxon>Bacteria</taxon>
        <taxon>Bacillati</taxon>
        <taxon>Bacillota</taxon>
        <taxon>Clostridia</taxon>
        <taxon>Eubacteriales</taxon>
        <taxon>Acutalibacteraceae</taxon>
        <taxon>Caproiciproducens</taxon>
    </lineage>
</organism>
<sequence length="159" mass="17237">MAQNNPSLTPPKTSMGTELWYSTKKAPTAKADLIQIFLVQEIPALESAPESVSYSCLESPNEGTAEGVAKAESLKIPVLYSETQHDALKALSDAKTQIYFWVKLPDSTAAVEGKPLTFVFSGTVHLSNNTISNNGVLQDEMTIFRDMTVTEQKGLPSVT</sequence>
<accession>A0ABT4BY22</accession>
<evidence type="ECO:0000313" key="1">
    <source>
        <dbReference type="EMBL" id="MCY1715225.1"/>
    </source>
</evidence>
<protein>
    <recommendedName>
        <fullName evidence="3">Phage major tail protein 2</fullName>
    </recommendedName>
</protein>
<dbReference type="Proteomes" id="UP001082703">
    <property type="component" value="Unassembled WGS sequence"/>
</dbReference>
<comment type="caution">
    <text evidence="1">The sequence shown here is derived from an EMBL/GenBank/DDBJ whole genome shotgun (WGS) entry which is preliminary data.</text>
</comment>